<keyword evidence="2" id="KW-1185">Reference proteome</keyword>
<name>A0A2J8A4C2_9CHLO</name>
<sequence length="224" mass="23538">MSVLASRCQWRLGPPEQTGAPACAGLTASGGLGRDWHPPGGRVHGHERRLALTALLLLAGAWTAAGGAATIAHGQGVGDGGGGGGPGRWTLLGGERRARSGLEDAAEGAGCVPPRPLPAKVIAQLSCKQYSMMCVDQQQFISYDPAYDPRLTTDKLPGFDVKDMVYNWPNPTGNGDKFVRGRDLRPGPVAIRVNTSEEACPDLQRPTFSACTSLLVDLQRGRGV</sequence>
<accession>A0A2J8A4C2</accession>
<dbReference type="Proteomes" id="UP000236333">
    <property type="component" value="Unassembled WGS sequence"/>
</dbReference>
<reference evidence="1 2" key="1">
    <citation type="journal article" date="2017" name="Mol. Biol. Evol.">
        <title>The 4-celled Tetrabaena socialis nuclear genome reveals the essential components for genetic control of cell number at the origin of multicellularity in the volvocine lineage.</title>
        <authorList>
            <person name="Featherston J."/>
            <person name="Arakaki Y."/>
            <person name="Hanschen E.R."/>
            <person name="Ferris P.J."/>
            <person name="Michod R.E."/>
            <person name="Olson B.J.S.C."/>
            <person name="Nozaki H."/>
            <person name="Durand P.M."/>
        </authorList>
    </citation>
    <scope>NUCLEOTIDE SEQUENCE [LARGE SCALE GENOMIC DNA]</scope>
    <source>
        <strain evidence="1 2">NIES-571</strain>
    </source>
</reference>
<dbReference type="OrthoDB" id="536872at2759"/>
<protein>
    <submittedName>
        <fullName evidence="1">Uncharacterized protein</fullName>
    </submittedName>
</protein>
<evidence type="ECO:0000313" key="1">
    <source>
        <dbReference type="EMBL" id="PNH07357.1"/>
    </source>
</evidence>
<proteinExistence type="predicted"/>
<comment type="caution">
    <text evidence="1">The sequence shown here is derived from an EMBL/GenBank/DDBJ whole genome shotgun (WGS) entry which is preliminary data.</text>
</comment>
<organism evidence="1 2">
    <name type="scientific">Tetrabaena socialis</name>
    <dbReference type="NCBI Taxonomy" id="47790"/>
    <lineage>
        <taxon>Eukaryota</taxon>
        <taxon>Viridiplantae</taxon>
        <taxon>Chlorophyta</taxon>
        <taxon>core chlorophytes</taxon>
        <taxon>Chlorophyceae</taxon>
        <taxon>CS clade</taxon>
        <taxon>Chlamydomonadales</taxon>
        <taxon>Tetrabaenaceae</taxon>
        <taxon>Tetrabaena</taxon>
    </lineage>
</organism>
<evidence type="ECO:0000313" key="2">
    <source>
        <dbReference type="Proteomes" id="UP000236333"/>
    </source>
</evidence>
<gene>
    <name evidence="1" type="ORF">TSOC_006185</name>
</gene>
<dbReference type="EMBL" id="PGGS01000185">
    <property type="protein sequence ID" value="PNH07357.1"/>
    <property type="molecule type" value="Genomic_DNA"/>
</dbReference>
<dbReference type="AlphaFoldDB" id="A0A2J8A4C2"/>